<organism evidence="1">
    <name type="scientific">Arundo donax</name>
    <name type="common">Giant reed</name>
    <name type="synonym">Donax arundinaceus</name>
    <dbReference type="NCBI Taxonomy" id="35708"/>
    <lineage>
        <taxon>Eukaryota</taxon>
        <taxon>Viridiplantae</taxon>
        <taxon>Streptophyta</taxon>
        <taxon>Embryophyta</taxon>
        <taxon>Tracheophyta</taxon>
        <taxon>Spermatophyta</taxon>
        <taxon>Magnoliopsida</taxon>
        <taxon>Liliopsida</taxon>
        <taxon>Poales</taxon>
        <taxon>Poaceae</taxon>
        <taxon>PACMAD clade</taxon>
        <taxon>Arundinoideae</taxon>
        <taxon>Arundineae</taxon>
        <taxon>Arundo</taxon>
    </lineage>
</organism>
<protein>
    <submittedName>
        <fullName evidence="1">Uncharacterized protein</fullName>
    </submittedName>
</protein>
<name>A0A0A9FIA0_ARUDO</name>
<proteinExistence type="predicted"/>
<evidence type="ECO:0000313" key="1">
    <source>
        <dbReference type="EMBL" id="JAE12750.1"/>
    </source>
</evidence>
<sequence>MVRTVVASSICTAETCSL</sequence>
<dbReference type="EMBL" id="GBRH01185146">
    <property type="protein sequence ID" value="JAE12750.1"/>
    <property type="molecule type" value="Transcribed_RNA"/>
</dbReference>
<accession>A0A0A9FIA0</accession>
<reference evidence="1" key="1">
    <citation type="submission" date="2014-09" db="EMBL/GenBank/DDBJ databases">
        <authorList>
            <person name="Magalhaes I.L.F."/>
            <person name="Oliveira U."/>
            <person name="Santos F.R."/>
            <person name="Vidigal T.H.D.A."/>
            <person name="Brescovit A.D."/>
            <person name="Santos A.J."/>
        </authorList>
    </citation>
    <scope>NUCLEOTIDE SEQUENCE</scope>
    <source>
        <tissue evidence="1">Shoot tissue taken approximately 20 cm above the soil surface</tissue>
    </source>
</reference>
<reference evidence="1" key="2">
    <citation type="journal article" date="2015" name="Data Brief">
        <title>Shoot transcriptome of the giant reed, Arundo donax.</title>
        <authorList>
            <person name="Barrero R.A."/>
            <person name="Guerrero F.D."/>
            <person name="Moolhuijzen P."/>
            <person name="Goolsby J.A."/>
            <person name="Tidwell J."/>
            <person name="Bellgard S.E."/>
            <person name="Bellgard M.I."/>
        </authorList>
    </citation>
    <scope>NUCLEOTIDE SEQUENCE</scope>
    <source>
        <tissue evidence="1">Shoot tissue taken approximately 20 cm above the soil surface</tissue>
    </source>
</reference>
<dbReference type="AlphaFoldDB" id="A0A0A9FIA0"/>